<evidence type="ECO:0000313" key="4">
    <source>
        <dbReference type="EMBL" id="WWC90902.1"/>
    </source>
</evidence>
<dbReference type="PANTHER" id="PTHR19879">
    <property type="entry name" value="TRANSCRIPTION INITIATION FACTOR TFIID"/>
    <property type="match status" value="1"/>
</dbReference>
<evidence type="ECO:0000256" key="1">
    <source>
        <dbReference type="PROSITE-ProRule" id="PRU00221"/>
    </source>
</evidence>
<name>A0AAX4JZX3_9TREE</name>
<dbReference type="InterPro" id="IPR057544">
    <property type="entry name" value="Beta-prop_SPT8"/>
</dbReference>
<proteinExistence type="predicted"/>
<keyword evidence="1" id="KW-0853">WD repeat</keyword>
<feature type="domain" description="Transcription factor spt8 beta-propeller" evidence="3">
    <location>
        <begin position="300"/>
        <end position="468"/>
    </location>
</feature>
<dbReference type="InterPro" id="IPR001680">
    <property type="entry name" value="WD40_rpt"/>
</dbReference>
<dbReference type="InterPro" id="IPR015943">
    <property type="entry name" value="WD40/YVTN_repeat-like_dom_sf"/>
</dbReference>
<feature type="region of interest" description="Disordered" evidence="2">
    <location>
        <begin position="1"/>
        <end position="163"/>
    </location>
</feature>
<gene>
    <name evidence="4" type="ORF">L201_005840</name>
</gene>
<feature type="compositionally biased region" description="Acidic residues" evidence="2">
    <location>
        <begin position="1"/>
        <end position="134"/>
    </location>
</feature>
<keyword evidence="5" id="KW-1185">Reference proteome</keyword>
<feature type="compositionally biased region" description="Low complexity" evidence="2">
    <location>
        <begin position="612"/>
        <end position="622"/>
    </location>
</feature>
<feature type="compositionally biased region" description="Acidic residues" evidence="2">
    <location>
        <begin position="422"/>
        <end position="431"/>
    </location>
</feature>
<dbReference type="Pfam" id="PF23798">
    <property type="entry name" value="Beta-prop_SPT8"/>
    <property type="match status" value="2"/>
</dbReference>
<reference evidence="4 5" key="1">
    <citation type="submission" date="2024-01" db="EMBL/GenBank/DDBJ databases">
        <title>Comparative genomics of Cryptococcus and Kwoniella reveals pathogenesis evolution and contrasting modes of karyotype evolution via chromosome fusion or intercentromeric recombination.</title>
        <authorList>
            <person name="Coelho M.A."/>
            <person name="David-Palma M."/>
            <person name="Shea T."/>
            <person name="Bowers K."/>
            <person name="McGinley-Smith S."/>
            <person name="Mohammad A.W."/>
            <person name="Gnirke A."/>
            <person name="Yurkov A.M."/>
            <person name="Nowrousian M."/>
            <person name="Sun S."/>
            <person name="Cuomo C.A."/>
            <person name="Heitman J."/>
        </authorList>
    </citation>
    <scope>NUCLEOTIDE SEQUENCE [LARGE SCALE GENOMIC DNA]</scope>
    <source>
        <strain evidence="4 5">CBS 6074</strain>
    </source>
</reference>
<feature type="compositionally biased region" description="Pro residues" evidence="2">
    <location>
        <begin position="570"/>
        <end position="588"/>
    </location>
</feature>
<feature type="region of interest" description="Disordered" evidence="2">
    <location>
        <begin position="405"/>
        <end position="622"/>
    </location>
</feature>
<dbReference type="PROSITE" id="PS50082">
    <property type="entry name" value="WD_REPEATS_2"/>
    <property type="match status" value="2"/>
</dbReference>
<dbReference type="RefSeq" id="XP_066077665.1">
    <property type="nucleotide sequence ID" value="XM_066221568.1"/>
</dbReference>
<dbReference type="PROSITE" id="PS50294">
    <property type="entry name" value="WD_REPEATS_REGION"/>
    <property type="match status" value="1"/>
</dbReference>
<dbReference type="EMBL" id="CP144104">
    <property type="protein sequence ID" value="WWC90902.1"/>
    <property type="molecule type" value="Genomic_DNA"/>
</dbReference>
<feature type="compositionally biased region" description="Pro residues" evidence="2">
    <location>
        <begin position="541"/>
        <end position="560"/>
    </location>
</feature>
<feature type="compositionally biased region" description="Basic and acidic residues" evidence="2">
    <location>
        <begin position="487"/>
        <end position="499"/>
    </location>
</feature>
<feature type="repeat" description="WD" evidence="1">
    <location>
        <begin position="349"/>
        <end position="390"/>
    </location>
</feature>
<feature type="repeat" description="WD" evidence="1">
    <location>
        <begin position="687"/>
        <end position="716"/>
    </location>
</feature>
<feature type="domain" description="Transcription factor spt8 beta-propeller" evidence="3">
    <location>
        <begin position="639"/>
        <end position="822"/>
    </location>
</feature>
<dbReference type="Pfam" id="PF00400">
    <property type="entry name" value="WD40"/>
    <property type="match status" value="1"/>
</dbReference>
<dbReference type="AlphaFoldDB" id="A0AAX4JZX3"/>
<protein>
    <recommendedName>
        <fullName evidence="3">Transcription factor spt8 beta-propeller domain-containing protein</fullName>
    </recommendedName>
</protein>
<dbReference type="PANTHER" id="PTHR19879:SF9">
    <property type="entry name" value="TRANSCRIPTION INITIATION FACTOR TFIID SUBUNIT 5"/>
    <property type="match status" value="1"/>
</dbReference>
<accession>A0AAX4JZX3</accession>
<dbReference type="Proteomes" id="UP001355207">
    <property type="component" value="Chromosome 7"/>
</dbReference>
<dbReference type="InterPro" id="IPR036322">
    <property type="entry name" value="WD40_repeat_dom_sf"/>
</dbReference>
<feature type="compositionally biased region" description="Acidic residues" evidence="2">
    <location>
        <begin position="519"/>
        <end position="529"/>
    </location>
</feature>
<dbReference type="SMART" id="SM00320">
    <property type="entry name" value="WD40"/>
    <property type="match status" value="6"/>
</dbReference>
<dbReference type="SUPFAM" id="SSF50978">
    <property type="entry name" value="WD40 repeat-like"/>
    <property type="match status" value="1"/>
</dbReference>
<dbReference type="GeneID" id="91096510"/>
<evidence type="ECO:0000259" key="3">
    <source>
        <dbReference type="Pfam" id="PF23798"/>
    </source>
</evidence>
<dbReference type="Gene3D" id="2.130.10.10">
    <property type="entry name" value="YVTN repeat-like/Quinoprotein amine dehydrogenase"/>
    <property type="match status" value="2"/>
</dbReference>
<organism evidence="4 5">
    <name type="scientific">Kwoniella dendrophila CBS 6074</name>
    <dbReference type="NCBI Taxonomy" id="1295534"/>
    <lineage>
        <taxon>Eukaryota</taxon>
        <taxon>Fungi</taxon>
        <taxon>Dikarya</taxon>
        <taxon>Basidiomycota</taxon>
        <taxon>Agaricomycotina</taxon>
        <taxon>Tremellomycetes</taxon>
        <taxon>Tremellales</taxon>
        <taxon>Cryptococcaceae</taxon>
        <taxon>Kwoniella</taxon>
    </lineage>
</organism>
<sequence length="824" mass="88673">MPGYDEDEEDEYYNDVEEEDDEGMNGTNADEDEGDHDDGMDDGSDEEGSEADEDPDENEDEDDEEEEDVDVDGEADNDDEDEDGDEGDNDEDEDEDQDQDQDQDQEASTEDEGEREEGVAGEDADADITMDGGEDDNRSKKSKTKSPSLKPISPQNLPPPPYKIRRDLFYPSYINGITPKSLSIEAIVGIPLPSPVHSLTSTTCLSYLLAGSQDGYVRVYDLWSSVNGNQMMTAQQRSVVGLGETINKAGVGRGWFENQVITETQNSNHNNHNNQNGNVNGTIVIGIDGGSNTPTPATTTPTTTTTKKAEPVYSMACEGDGLFTLTGTQSGPINLYTLRHSPGHLIHSLKGHTNVVSCMTLLPNEKGLLSGSWDGTVKEWDLNTGQTVRSYPTHGAQLSSISLRPYIQPTTPTPSPRRQPELDEEGEEIDGDITTKENISISMGPDFFTKKEEKEKEDEQAAEDALPIDGETESTSVKPEEVVGEIVKSEVEEVVKVNEDMDVEMSEAKSPSMDSLFGGDDDDEADGEGETAPPSIVPSKAPTPIPHRDISPPPLAPPKPKGLGLALPGQPKPSPAPATVQPPPPPPLIISEQPTPASSSTTTAPLFNIPQSAGAGPSSSRGAAAHIPLLTPTSYKAFSDDVILTSSMDGQVVLIDRRIPSNEGTGFGVGRLMPGERAPPWCMSACWSSNGTQVLAGRRNGTIDVWDVRRGSSSNAPNLLRTLRTPAESGPISCLVAFPDGNNIATASQDNIRLWNTSEYFDVVEESMKKKSSKPPFKIIAGHHGGTISSMIVDPTGKFLITASGDRGWQGESTKVVLIHEVKW</sequence>
<feature type="compositionally biased region" description="Low complexity" evidence="2">
    <location>
        <begin position="589"/>
        <end position="605"/>
    </location>
</feature>
<evidence type="ECO:0000313" key="5">
    <source>
        <dbReference type="Proteomes" id="UP001355207"/>
    </source>
</evidence>
<feature type="compositionally biased region" description="Basic and acidic residues" evidence="2">
    <location>
        <begin position="448"/>
        <end position="459"/>
    </location>
</feature>
<feature type="compositionally biased region" description="Low complexity" evidence="2">
    <location>
        <begin position="145"/>
        <end position="154"/>
    </location>
</feature>
<evidence type="ECO:0000256" key="2">
    <source>
        <dbReference type="SAM" id="MobiDB-lite"/>
    </source>
</evidence>